<dbReference type="SUPFAM" id="SSF54427">
    <property type="entry name" value="NTF2-like"/>
    <property type="match status" value="1"/>
</dbReference>
<dbReference type="STRING" id="1434700.SAMN06296427_105141"/>
<organism evidence="3 4">
    <name type="scientific">Moheibacter sediminis</name>
    <dbReference type="NCBI Taxonomy" id="1434700"/>
    <lineage>
        <taxon>Bacteria</taxon>
        <taxon>Pseudomonadati</taxon>
        <taxon>Bacteroidota</taxon>
        <taxon>Flavobacteriia</taxon>
        <taxon>Flavobacteriales</taxon>
        <taxon>Weeksellaceae</taxon>
        <taxon>Moheibacter</taxon>
    </lineage>
</organism>
<keyword evidence="1" id="KW-0732">Signal</keyword>
<dbReference type="Pfam" id="PF13474">
    <property type="entry name" value="SnoaL_3"/>
    <property type="match status" value="1"/>
</dbReference>
<evidence type="ECO:0000313" key="4">
    <source>
        <dbReference type="Proteomes" id="UP000192393"/>
    </source>
</evidence>
<dbReference type="Gene3D" id="3.10.450.50">
    <property type="match status" value="1"/>
</dbReference>
<evidence type="ECO:0000313" key="3">
    <source>
        <dbReference type="EMBL" id="SMC65731.1"/>
    </source>
</evidence>
<gene>
    <name evidence="3" type="ORF">SAMN06296427_105141</name>
</gene>
<evidence type="ECO:0000259" key="2">
    <source>
        <dbReference type="Pfam" id="PF13474"/>
    </source>
</evidence>
<feature type="domain" description="SnoaL-like" evidence="2">
    <location>
        <begin position="24"/>
        <end position="137"/>
    </location>
</feature>
<dbReference type="AlphaFoldDB" id="A0A1W2AZ41"/>
<dbReference type="EMBL" id="FWXS01000005">
    <property type="protein sequence ID" value="SMC65731.1"/>
    <property type="molecule type" value="Genomic_DNA"/>
</dbReference>
<reference evidence="3 4" key="1">
    <citation type="submission" date="2017-04" db="EMBL/GenBank/DDBJ databases">
        <authorList>
            <person name="Afonso C.L."/>
            <person name="Miller P.J."/>
            <person name="Scott M.A."/>
            <person name="Spackman E."/>
            <person name="Goraichik I."/>
            <person name="Dimitrov K.M."/>
            <person name="Suarez D.L."/>
            <person name="Swayne D.E."/>
        </authorList>
    </citation>
    <scope>NUCLEOTIDE SEQUENCE [LARGE SCALE GENOMIC DNA]</scope>
    <source>
        <strain evidence="3 4">CGMCC 1.12708</strain>
    </source>
</reference>
<dbReference type="RefSeq" id="WP_084017346.1">
    <property type="nucleotide sequence ID" value="NZ_FWXS01000005.1"/>
</dbReference>
<proteinExistence type="predicted"/>
<dbReference type="OrthoDB" id="271716at2"/>
<accession>A0A1W2AZ41</accession>
<sequence length="148" mass="17327">MKKILYILLLASAFTFAQKPQEQINTLLDNWHQAAAVADEDTFFGSMTEDARYIGTDETENWKRDELKEWSKEYFAKDSAWDFKKKTRNVYMHSDNKLAWFDETLDTWMGVCRGSGVVILTKDGWKIQHYVLSVTIPNDKIDAYLELK</sequence>
<keyword evidence="4" id="KW-1185">Reference proteome</keyword>
<dbReference type="Proteomes" id="UP000192393">
    <property type="component" value="Unassembled WGS sequence"/>
</dbReference>
<protein>
    <submittedName>
        <fullName evidence="3">SnoaL-like domain-containing protein</fullName>
    </submittedName>
</protein>
<name>A0A1W2AZ41_9FLAO</name>
<feature type="signal peptide" evidence="1">
    <location>
        <begin position="1"/>
        <end position="17"/>
    </location>
</feature>
<dbReference type="InterPro" id="IPR037401">
    <property type="entry name" value="SnoaL-like"/>
</dbReference>
<feature type="chain" id="PRO_5012596738" evidence="1">
    <location>
        <begin position="18"/>
        <end position="148"/>
    </location>
</feature>
<dbReference type="InterPro" id="IPR032710">
    <property type="entry name" value="NTF2-like_dom_sf"/>
</dbReference>
<evidence type="ECO:0000256" key="1">
    <source>
        <dbReference type="SAM" id="SignalP"/>
    </source>
</evidence>